<dbReference type="Proteomes" id="UP000827724">
    <property type="component" value="Unassembled WGS sequence"/>
</dbReference>
<evidence type="ECO:0000313" key="2">
    <source>
        <dbReference type="Proteomes" id="UP000827724"/>
    </source>
</evidence>
<proteinExistence type="predicted"/>
<name>A0A9P8TUC9_9HYPO</name>
<reference evidence="1" key="1">
    <citation type="submission" date="2021-08" db="EMBL/GenBank/DDBJ databases">
        <title>Chromosome-Level Trichoderma cornu-damae using Hi-C Data.</title>
        <authorList>
            <person name="Kim C.S."/>
        </authorList>
    </citation>
    <scope>NUCLEOTIDE SEQUENCE</scope>
    <source>
        <strain evidence="1">KA19-0412C</strain>
    </source>
</reference>
<protein>
    <submittedName>
        <fullName evidence="1">Uncharacterized protein</fullName>
    </submittedName>
</protein>
<dbReference type="EMBL" id="JAIWOZ010000006">
    <property type="protein sequence ID" value="KAH6604014.1"/>
    <property type="molecule type" value="Genomic_DNA"/>
</dbReference>
<keyword evidence="2" id="KW-1185">Reference proteome</keyword>
<evidence type="ECO:0000313" key="1">
    <source>
        <dbReference type="EMBL" id="KAH6604014.1"/>
    </source>
</evidence>
<dbReference type="AlphaFoldDB" id="A0A9P8TUC9"/>
<organism evidence="1 2">
    <name type="scientific">Trichoderma cornu-damae</name>
    <dbReference type="NCBI Taxonomy" id="654480"/>
    <lineage>
        <taxon>Eukaryota</taxon>
        <taxon>Fungi</taxon>
        <taxon>Dikarya</taxon>
        <taxon>Ascomycota</taxon>
        <taxon>Pezizomycotina</taxon>
        <taxon>Sordariomycetes</taxon>
        <taxon>Hypocreomycetidae</taxon>
        <taxon>Hypocreales</taxon>
        <taxon>Hypocreaceae</taxon>
        <taxon>Trichoderma</taxon>
    </lineage>
</organism>
<sequence>MPAHGAAKLASSWNKSLLVRYFGLKASGSVSVDPSSSLLRFRALIVDSKLLLNFVKWPTSNSLKGWLKLSCKDQNRG</sequence>
<accession>A0A9P8TUC9</accession>
<gene>
    <name evidence="1" type="ORF">Trco_007460</name>
</gene>
<comment type="caution">
    <text evidence="1">The sequence shown here is derived from an EMBL/GenBank/DDBJ whole genome shotgun (WGS) entry which is preliminary data.</text>
</comment>